<organism evidence="1 2">
    <name type="scientific">Acinetobacter bereziniae</name>
    <name type="common">Acinetobacter genomosp. 10</name>
    <dbReference type="NCBI Taxonomy" id="106648"/>
    <lineage>
        <taxon>Bacteria</taxon>
        <taxon>Pseudomonadati</taxon>
        <taxon>Pseudomonadota</taxon>
        <taxon>Gammaproteobacteria</taxon>
        <taxon>Moraxellales</taxon>
        <taxon>Moraxellaceae</taxon>
        <taxon>Acinetobacter</taxon>
    </lineage>
</organism>
<dbReference type="RefSeq" id="WP_139419541.1">
    <property type="nucleotide sequence ID" value="NZ_BKNL01000088.1"/>
</dbReference>
<dbReference type="Proteomes" id="UP000644140">
    <property type="component" value="Chromosome"/>
</dbReference>
<name>A0A8B5S707_ACIBZ</name>
<reference evidence="1" key="1">
    <citation type="submission" date="2022-02" db="EMBL/GenBank/DDBJ databases">
        <title>Characterization of Tn125 harboring carbapenem-resistant Acinetobacter bereziniae clinical isolates.</title>
        <authorList>
            <person name="Wong N.-K."/>
            <person name="Pan Q."/>
        </authorList>
    </citation>
    <scope>NUCLEOTIDE SEQUENCE</scope>
    <source>
        <strain evidence="1">GD03393</strain>
    </source>
</reference>
<gene>
    <name evidence="1" type="ORF">I9054_017485</name>
</gene>
<dbReference type="AlphaFoldDB" id="A0A8B5S707"/>
<evidence type="ECO:0000313" key="1">
    <source>
        <dbReference type="EMBL" id="UUN97127.1"/>
    </source>
</evidence>
<dbReference type="EMBL" id="CP092085">
    <property type="protein sequence ID" value="UUN97127.1"/>
    <property type="molecule type" value="Genomic_DNA"/>
</dbReference>
<sequence length="338" mass="39401">MNDLPTKIQNAFSQQHVNNGKTQSNIDSINRLLASTENFEHLIEKLKHWQDDPSLSIQNYTFWLFICVGIGVAILAFFTHPILFLFAIASIAFAFYKRTSTKPLNQLIDYLQQKNLEAKYQIRFFPNETDNKIISPYDFPLFGLGDYENSIRNTIYGTWQINGFIYPYMLFNYHYVDEVETRDSDGKTKTEYRHYDLWGIIVENFPTQGISISSKQNRACRLGTKWSSGDIRFDNQYQLSGTNEMRLAKFFSPNHVLMLDQAMSNFKGDFYIHPQHPALCWLFKIDITKPHLPVNQVQTVHDLAAQLESMSMPDYEQLKQSLITILQEVQPNTETNKF</sequence>
<accession>A0A8B5S707</accession>
<evidence type="ECO:0000313" key="2">
    <source>
        <dbReference type="Proteomes" id="UP000644140"/>
    </source>
</evidence>
<proteinExistence type="predicted"/>
<protein>
    <submittedName>
        <fullName evidence="1">Uncharacterized protein</fullName>
    </submittedName>
</protein>